<proteinExistence type="predicted"/>
<dbReference type="Proteomes" id="UP000184543">
    <property type="component" value="Unassembled WGS sequence"/>
</dbReference>
<dbReference type="AlphaFoldDB" id="A0A1M6NT65"/>
<evidence type="ECO:0000313" key="2">
    <source>
        <dbReference type="Proteomes" id="UP000184543"/>
    </source>
</evidence>
<sequence>MAVKNKIPQINNPLKQTVLTLLTSLLFLAFTKGHMVTGEADCIDANARSAEDVKVKYVENAIVAFENGKDIEANFTRAIGCPVRAK</sequence>
<dbReference type="STRING" id="192903.SAMN04488513_11538"/>
<organism evidence="1 2">
    <name type="scientific">Pseudozobellia thermophila</name>
    <dbReference type="NCBI Taxonomy" id="192903"/>
    <lineage>
        <taxon>Bacteria</taxon>
        <taxon>Pseudomonadati</taxon>
        <taxon>Bacteroidota</taxon>
        <taxon>Flavobacteriia</taxon>
        <taxon>Flavobacteriales</taxon>
        <taxon>Flavobacteriaceae</taxon>
        <taxon>Pseudozobellia</taxon>
    </lineage>
</organism>
<keyword evidence="2" id="KW-1185">Reference proteome</keyword>
<protein>
    <submittedName>
        <fullName evidence="1">Uncharacterized protein</fullName>
    </submittedName>
</protein>
<reference evidence="2" key="1">
    <citation type="submission" date="2016-11" db="EMBL/GenBank/DDBJ databases">
        <authorList>
            <person name="Varghese N."/>
            <person name="Submissions S."/>
        </authorList>
    </citation>
    <scope>NUCLEOTIDE SEQUENCE [LARGE SCALE GENOMIC DNA]</scope>
    <source>
        <strain evidence="2">DSM 19858</strain>
    </source>
</reference>
<evidence type="ECO:0000313" key="1">
    <source>
        <dbReference type="EMBL" id="SHJ98943.1"/>
    </source>
</evidence>
<gene>
    <name evidence="1" type="ORF">SAMN04488513_11538</name>
</gene>
<accession>A0A1M6NT65</accession>
<name>A0A1M6NT65_9FLAO</name>
<dbReference type="EMBL" id="FQYU01000015">
    <property type="protein sequence ID" value="SHJ98943.1"/>
    <property type="molecule type" value="Genomic_DNA"/>
</dbReference>